<dbReference type="SUPFAM" id="SSF51905">
    <property type="entry name" value="FAD/NAD(P)-binding domain"/>
    <property type="match status" value="1"/>
</dbReference>
<evidence type="ECO:0000313" key="1">
    <source>
        <dbReference type="EMBL" id="KAB0303524.1"/>
    </source>
</evidence>
<name>A0A5N3S9L4_9VIBR</name>
<reference evidence="1 2" key="1">
    <citation type="submission" date="2019-09" db="EMBL/GenBank/DDBJ databases">
        <title>Vibrio Fortis S7-72.</title>
        <authorList>
            <person name="Das S.K."/>
        </authorList>
    </citation>
    <scope>NUCLEOTIDE SEQUENCE [LARGE SCALE GENOMIC DNA]</scope>
    <source>
        <strain evidence="1 2">S7-72</strain>
    </source>
</reference>
<dbReference type="InterPro" id="IPR036188">
    <property type="entry name" value="FAD/NAD-bd_sf"/>
</dbReference>
<dbReference type="Pfam" id="PF05834">
    <property type="entry name" value="Lycopene_cycl"/>
    <property type="match status" value="1"/>
</dbReference>
<comment type="caution">
    <text evidence="1">The sequence shown here is derived from an EMBL/GenBank/DDBJ whole genome shotgun (WGS) entry which is preliminary data.</text>
</comment>
<organism evidence="1 2">
    <name type="scientific">Vibrio fortis</name>
    <dbReference type="NCBI Taxonomy" id="212667"/>
    <lineage>
        <taxon>Bacteria</taxon>
        <taxon>Pseudomonadati</taxon>
        <taxon>Pseudomonadota</taxon>
        <taxon>Gammaproteobacteria</taxon>
        <taxon>Vibrionales</taxon>
        <taxon>Vibrionaceae</taxon>
        <taxon>Vibrio</taxon>
    </lineage>
</organism>
<accession>A0A5N3S9L4</accession>
<evidence type="ECO:0000313" key="2">
    <source>
        <dbReference type="Proteomes" id="UP000326687"/>
    </source>
</evidence>
<dbReference type="EMBL" id="VXDD01000001">
    <property type="protein sequence ID" value="KAB0303524.1"/>
    <property type="molecule type" value="Genomic_DNA"/>
</dbReference>
<dbReference type="Proteomes" id="UP000326687">
    <property type="component" value="Unassembled WGS sequence"/>
</dbReference>
<dbReference type="AlphaFoldDB" id="A0A5N3S9L4"/>
<protein>
    <submittedName>
        <fullName evidence="1">Lycopene cyclase</fullName>
    </submittedName>
</protein>
<gene>
    <name evidence="1" type="ORF">F2Z80_05940</name>
</gene>
<sequence>MVFHTNNRPVVPCSSTTPQSEYKADLVMVGVGLSSCSLVLALIEAGYSGEIVMLEQADVVNTNKTWCYWSDKHMPRYLSPLVSKRWRHWRVVETKQSVSNNEHGYHCIKAADFFNYCFERFANHGKVTMLFNKAVDDIAVGTSTVTVRSNDFSITATHGFDSRPPPLTNVGRGSLLQCFTGAWVESTEPIFHPQTAHLMADIKTIGDAIEFIYILPLSRREALIEVTQFSPKAKSLQHLKQMTLEVLDTFGLSSEDVTGWEGGILPMTTHIDPTIVKQKGSNTINQWRNIGIRGNCIRAATGYAFSQIQQDSQRIARQITGQEIATYEEKKISLNAGLYTWLDSIFLMALTQRPELAPEVFKRMARGTTGEQFARFMTERASVLDLLKVIGSMPKRAFVRAAWETMRWNRR</sequence>
<proteinExistence type="predicted"/>